<dbReference type="OrthoDB" id="10506071at2759"/>
<organism evidence="1 2">
    <name type="scientific">Dibothriocephalus latus</name>
    <name type="common">Fish tapeworm</name>
    <name type="synonym">Diphyllobothrium latum</name>
    <dbReference type="NCBI Taxonomy" id="60516"/>
    <lineage>
        <taxon>Eukaryota</taxon>
        <taxon>Metazoa</taxon>
        <taxon>Spiralia</taxon>
        <taxon>Lophotrochozoa</taxon>
        <taxon>Platyhelminthes</taxon>
        <taxon>Cestoda</taxon>
        <taxon>Eucestoda</taxon>
        <taxon>Diphyllobothriidea</taxon>
        <taxon>Diphyllobothriidae</taxon>
        <taxon>Dibothriocephalus</taxon>
    </lineage>
</organism>
<dbReference type="Proteomes" id="UP000281553">
    <property type="component" value="Unassembled WGS sequence"/>
</dbReference>
<gene>
    <name evidence="1" type="ORF">DILT_LOCUS14132</name>
</gene>
<name>A0A3P7PSR7_DIBLA</name>
<evidence type="ECO:0000313" key="2">
    <source>
        <dbReference type="Proteomes" id="UP000281553"/>
    </source>
</evidence>
<evidence type="ECO:0000313" key="1">
    <source>
        <dbReference type="EMBL" id="VDN22812.1"/>
    </source>
</evidence>
<accession>A0A3P7PSR7</accession>
<proteinExistence type="predicted"/>
<protein>
    <submittedName>
        <fullName evidence="1">Uncharacterized protein</fullName>
    </submittedName>
</protein>
<keyword evidence="2" id="KW-1185">Reference proteome</keyword>
<reference evidence="1 2" key="1">
    <citation type="submission" date="2018-11" db="EMBL/GenBank/DDBJ databases">
        <authorList>
            <consortium name="Pathogen Informatics"/>
        </authorList>
    </citation>
    <scope>NUCLEOTIDE SEQUENCE [LARGE SCALE GENOMIC DNA]</scope>
</reference>
<dbReference type="AlphaFoldDB" id="A0A3P7PSR7"/>
<sequence>MRAYFVASAISDDEILCEFEKEEEEERSPGEDFSMKAIFRSTSTTDTLSSRAGVLSGSAATQKMQDLAYQRSYLLPLVKKLVEHLSFFVWKDLH</sequence>
<dbReference type="EMBL" id="UYRU01072907">
    <property type="protein sequence ID" value="VDN22812.1"/>
    <property type="molecule type" value="Genomic_DNA"/>
</dbReference>